<evidence type="ECO:0000313" key="1">
    <source>
        <dbReference type="EMBL" id="KKL48194.1"/>
    </source>
</evidence>
<comment type="caution">
    <text evidence="1">The sequence shown here is derived from an EMBL/GenBank/DDBJ whole genome shotgun (WGS) entry which is preliminary data.</text>
</comment>
<name>A0A0F9CGF6_9ZZZZ</name>
<proteinExistence type="predicted"/>
<gene>
    <name evidence="1" type="ORF">LCGC14_2327950</name>
</gene>
<protein>
    <submittedName>
        <fullName evidence="1">Uncharacterized protein</fullName>
    </submittedName>
</protein>
<accession>A0A0F9CGF6</accession>
<reference evidence="1" key="1">
    <citation type="journal article" date="2015" name="Nature">
        <title>Complex archaea that bridge the gap between prokaryotes and eukaryotes.</title>
        <authorList>
            <person name="Spang A."/>
            <person name="Saw J.H."/>
            <person name="Jorgensen S.L."/>
            <person name="Zaremba-Niedzwiedzka K."/>
            <person name="Martijn J."/>
            <person name="Lind A.E."/>
            <person name="van Eijk R."/>
            <person name="Schleper C."/>
            <person name="Guy L."/>
            <person name="Ettema T.J."/>
        </authorList>
    </citation>
    <scope>NUCLEOTIDE SEQUENCE</scope>
</reference>
<dbReference type="AlphaFoldDB" id="A0A0F9CGF6"/>
<dbReference type="EMBL" id="LAZR01033401">
    <property type="protein sequence ID" value="KKL48194.1"/>
    <property type="molecule type" value="Genomic_DNA"/>
</dbReference>
<organism evidence="1">
    <name type="scientific">marine sediment metagenome</name>
    <dbReference type="NCBI Taxonomy" id="412755"/>
    <lineage>
        <taxon>unclassified sequences</taxon>
        <taxon>metagenomes</taxon>
        <taxon>ecological metagenomes</taxon>
    </lineage>
</organism>
<sequence length="59" mass="6502">MNQTYTVIAKCGNCDFHSPVEIKTGIEVCQNTCPNCGCKTLSSHPVHCMTMDEKVVKLL</sequence>